<dbReference type="PRINTS" id="PR01100">
    <property type="entry name" value="SHIKIMTKNASE"/>
</dbReference>
<dbReference type="InterPro" id="IPR027417">
    <property type="entry name" value="P-loop_NTPase"/>
</dbReference>
<sequence length="173" mass="19601">MSKRILIFGLNGAGKTTLGRECARILQIPHLDIEDYAFLPSPIPYTAKRSKEERRELLLADLRRSPACVFTAVQGDFGAEFFSMFRLAFFLSAPLDVRLERIRERACRQYGQRVISGDMAEQQKEFLQFAASRPLEPVVKWGRSLRCPIICLNGTKPVSENALLIAEKYAAFS</sequence>
<dbReference type="SUPFAM" id="SSF52540">
    <property type="entry name" value="P-loop containing nucleoside triphosphate hydrolases"/>
    <property type="match status" value="1"/>
</dbReference>
<dbReference type="InterPro" id="IPR052922">
    <property type="entry name" value="Cytidylate_Kinase-2"/>
</dbReference>
<gene>
    <name evidence="1" type="ORF">IAB51_03640</name>
</gene>
<reference evidence="1" key="2">
    <citation type="journal article" date="2021" name="PeerJ">
        <title>Extensive microbial diversity within the chicken gut microbiome revealed by metagenomics and culture.</title>
        <authorList>
            <person name="Gilroy R."/>
            <person name="Ravi A."/>
            <person name="Getino M."/>
            <person name="Pursley I."/>
            <person name="Horton D.L."/>
            <person name="Alikhan N.F."/>
            <person name="Baker D."/>
            <person name="Gharbi K."/>
            <person name="Hall N."/>
            <person name="Watson M."/>
            <person name="Adriaenssens E.M."/>
            <person name="Foster-Nyarko E."/>
            <person name="Jarju S."/>
            <person name="Secka A."/>
            <person name="Antonio M."/>
            <person name="Oren A."/>
            <person name="Chaudhuri R.R."/>
            <person name="La Ragione R."/>
            <person name="Hildebrand F."/>
            <person name="Pallen M.J."/>
        </authorList>
    </citation>
    <scope>NUCLEOTIDE SEQUENCE</scope>
    <source>
        <strain evidence="1">CHK199-13235</strain>
    </source>
</reference>
<comment type="caution">
    <text evidence="1">The sequence shown here is derived from an EMBL/GenBank/DDBJ whole genome shotgun (WGS) entry which is preliminary data.</text>
</comment>
<organism evidence="1 2">
    <name type="scientific">Candidatus Merdivicinus excrementipullorum</name>
    <dbReference type="NCBI Taxonomy" id="2840867"/>
    <lineage>
        <taxon>Bacteria</taxon>
        <taxon>Bacillati</taxon>
        <taxon>Bacillota</taxon>
        <taxon>Clostridia</taxon>
        <taxon>Eubacteriales</taxon>
        <taxon>Oscillospiraceae</taxon>
        <taxon>Oscillospiraceae incertae sedis</taxon>
        <taxon>Candidatus Merdivicinus</taxon>
    </lineage>
</organism>
<dbReference type="Gene3D" id="3.40.50.300">
    <property type="entry name" value="P-loop containing nucleotide triphosphate hydrolases"/>
    <property type="match status" value="1"/>
</dbReference>
<dbReference type="Pfam" id="PF13238">
    <property type="entry name" value="AAA_18"/>
    <property type="match status" value="1"/>
</dbReference>
<accession>A0A9D1FLR2</accession>
<reference evidence="1" key="1">
    <citation type="submission" date="2020-10" db="EMBL/GenBank/DDBJ databases">
        <authorList>
            <person name="Gilroy R."/>
        </authorList>
    </citation>
    <scope>NUCLEOTIDE SEQUENCE</scope>
    <source>
        <strain evidence="1">CHK199-13235</strain>
    </source>
</reference>
<protein>
    <recommendedName>
        <fullName evidence="3">Shikimate kinase</fullName>
    </recommendedName>
</protein>
<dbReference type="EMBL" id="DVJP01000028">
    <property type="protein sequence ID" value="HIS75884.1"/>
    <property type="molecule type" value="Genomic_DNA"/>
</dbReference>
<name>A0A9D1FLR2_9FIRM</name>
<evidence type="ECO:0000313" key="2">
    <source>
        <dbReference type="Proteomes" id="UP000824002"/>
    </source>
</evidence>
<dbReference type="PANTHER" id="PTHR37816">
    <property type="entry name" value="YALI0E33011P"/>
    <property type="match status" value="1"/>
</dbReference>
<evidence type="ECO:0008006" key="3">
    <source>
        <dbReference type="Google" id="ProtNLM"/>
    </source>
</evidence>
<dbReference type="PANTHER" id="PTHR37816:SF2">
    <property type="entry name" value="DNA TOPOLOGY MODULATION PROTEIN FLAR-RELATED PROTEIN"/>
    <property type="match status" value="1"/>
</dbReference>
<evidence type="ECO:0000313" key="1">
    <source>
        <dbReference type="EMBL" id="HIS75884.1"/>
    </source>
</evidence>
<proteinExistence type="predicted"/>
<dbReference type="Proteomes" id="UP000824002">
    <property type="component" value="Unassembled WGS sequence"/>
</dbReference>
<dbReference type="AlphaFoldDB" id="A0A9D1FLR2"/>